<comment type="caution">
    <text evidence="2">The sequence shown here is derived from an EMBL/GenBank/DDBJ whole genome shotgun (WGS) entry which is preliminary data.</text>
</comment>
<accession>A0ABD1ULY2</accession>
<evidence type="ECO:0000256" key="1">
    <source>
        <dbReference type="SAM" id="MobiDB-lite"/>
    </source>
</evidence>
<proteinExistence type="predicted"/>
<feature type="region of interest" description="Disordered" evidence="1">
    <location>
        <begin position="55"/>
        <end position="77"/>
    </location>
</feature>
<gene>
    <name evidence="2" type="ORF">Adt_11076</name>
</gene>
<sequence>MEAEFLTFNELMNMETGIGINHHSNTINASPEWWDWKIKTPSQYFQARAFGSGQSHVEDYRDENDGSDESNSLTDVPSFQLVMRNDDMGIGLKQQQKKVVRWNHLCDEK</sequence>
<evidence type="ECO:0000313" key="3">
    <source>
        <dbReference type="Proteomes" id="UP001604336"/>
    </source>
</evidence>
<dbReference type="EMBL" id="JBFOLK010000003">
    <property type="protein sequence ID" value="KAL2526022.1"/>
    <property type="molecule type" value="Genomic_DNA"/>
</dbReference>
<dbReference type="Proteomes" id="UP001604336">
    <property type="component" value="Unassembled WGS sequence"/>
</dbReference>
<dbReference type="AlphaFoldDB" id="A0ABD1ULY2"/>
<protein>
    <submittedName>
        <fullName evidence="2">Uncharacterized protein</fullName>
    </submittedName>
</protein>
<reference evidence="3" key="1">
    <citation type="submission" date="2024-07" db="EMBL/GenBank/DDBJ databases">
        <title>Two chromosome-level genome assemblies of Korean endemic species Abeliophyllum distichum and Forsythia ovata (Oleaceae).</title>
        <authorList>
            <person name="Jang H."/>
        </authorList>
    </citation>
    <scope>NUCLEOTIDE SEQUENCE [LARGE SCALE GENOMIC DNA]</scope>
</reference>
<evidence type="ECO:0000313" key="2">
    <source>
        <dbReference type="EMBL" id="KAL2526022.1"/>
    </source>
</evidence>
<keyword evidence="3" id="KW-1185">Reference proteome</keyword>
<organism evidence="2 3">
    <name type="scientific">Abeliophyllum distichum</name>
    <dbReference type="NCBI Taxonomy" id="126358"/>
    <lineage>
        <taxon>Eukaryota</taxon>
        <taxon>Viridiplantae</taxon>
        <taxon>Streptophyta</taxon>
        <taxon>Embryophyta</taxon>
        <taxon>Tracheophyta</taxon>
        <taxon>Spermatophyta</taxon>
        <taxon>Magnoliopsida</taxon>
        <taxon>eudicotyledons</taxon>
        <taxon>Gunneridae</taxon>
        <taxon>Pentapetalae</taxon>
        <taxon>asterids</taxon>
        <taxon>lamiids</taxon>
        <taxon>Lamiales</taxon>
        <taxon>Oleaceae</taxon>
        <taxon>Forsythieae</taxon>
        <taxon>Abeliophyllum</taxon>
    </lineage>
</organism>
<name>A0ABD1ULY2_9LAMI</name>